<evidence type="ECO:0000256" key="6">
    <source>
        <dbReference type="ARBA" id="ARBA00022741"/>
    </source>
</evidence>
<keyword evidence="4 15" id="KW-0436">Ligase</keyword>
<dbReference type="PROSITE" id="PS50862">
    <property type="entry name" value="AA_TRNA_LIGASE_II"/>
    <property type="match status" value="1"/>
</dbReference>
<dbReference type="PANTHER" id="PTHR11451:SF56">
    <property type="entry name" value="THREONINE--TRNA LIGASE 1"/>
    <property type="match status" value="1"/>
</dbReference>
<organism evidence="15 16">
    <name type="scientific">Actinocatenispora thailandica</name>
    <dbReference type="NCBI Taxonomy" id="227318"/>
    <lineage>
        <taxon>Bacteria</taxon>
        <taxon>Bacillati</taxon>
        <taxon>Actinomycetota</taxon>
        <taxon>Actinomycetes</taxon>
        <taxon>Micromonosporales</taxon>
        <taxon>Micromonosporaceae</taxon>
        <taxon>Actinocatenispora</taxon>
    </lineage>
</organism>
<gene>
    <name evidence="15" type="ORF">Athai_11630</name>
</gene>
<reference evidence="15 16" key="1">
    <citation type="submission" date="2020-08" db="EMBL/GenBank/DDBJ databases">
        <title>Whole genome shotgun sequence of Actinocatenispora thailandica NBRC 105041.</title>
        <authorList>
            <person name="Komaki H."/>
            <person name="Tamura T."/>
        </authorList>
    </citation>
    <scope>NUCLEOTIDE SEQUENCE [LARGE SCALE GENOMIC DNA]</scope>
    <source>
        <strain evidence="15 16">NBRC 105041</strain>
    </source>
</reference>
<evidence type="ECO:0000256" key="9">
    <source>
        <dbReference type="ARBA" id="ARBA00022917"/>
    </source>
</evidence>
<evidence type="ECO:0000256" key="12">
    <source>
        <dbReference type="NCBIfam" id="TIGR00418"/>
    </source>
</evidence>
<dbReference type="SUPFAM" id="SSF52954">
    <property type="entry name" value="Class II aaRS ABD-related"/>
    <property type="match status" value="1"/>
</dbReference>
<dbReference type="InterPro" id="IPR045864">
    <property type="entry name" value="aa-tRNA-synth_II/BPL/LPL"/>
</dbReference>
<dbReference type="Gene3D" id="3.30.930.10">
    <property type="entry name" value="Bira Bifunctional Protein, Domain 2"/>
    <property type="match status" value="1"/>
</dbReference>
<dbReference type="InterPro" id="IPR036621">
    <property type="entry name" value="Anticodon-bd_dom_sf"/>
</dbReference>
<keyword evidence="10" id="KW-0030">Aminoacyl-tRNA synthetase</keyword>
<dbReference type="SUPFAM" id="SSF55681">
    <property type="entry name" value="Class II aaRS and biotin synthetases"/>
    <property type="match status" value="1"/>
</dbReference>
<evidence type="ECO:0000313" key="16">
    <source>
        <dbReference type="Proteomes" id="UP000611640"/>
    </source>
</evidence>
<evidence type="ECO:0000256" key="7">
    <source>
        <dbReference type="ARBA" id="ARBA00022833"/>
    </source>
</evidence>
<feature type="domain" description="Aminoacyl-transfer RNA synthetases class-II family profile" evidence="14">
    <location>
        <begin position="46"/>
        <end position="315"/>
    </location>
</feature>
<evidence type="ECO:0000256" key="4">
    <source>
        <dbReference type="ARBA" id="ARBA00022598"/>
    </source>
</evidence>
<dbReference type="Pfam" id="PF00587">
    <property type="entry name" value="tRNA-synt_2b"/>
    <property type="match status" value="1"/>
</dbReference>
<evidence type="ECO:0000256" key="1">
    <source>
        <dbReference type="ARBA" id="ARBA00008226"/>
    </source>
</evidence>
<dbReference type="PANTHER" id="PTHR11451">
    <property type="entry name" value="THREONINE-TRNA LIGASE"/>
    <property type="match status" value="1"/>
</dbReference>
<proteinExistence type="inferred from homology"/>
<dbReference type="Pfam" id="PF03129">
    <property type="entry name" value="HGTP_anticodon"/>
    <property type="match status" value="1"/>
</dbReference>
<evidence type="ECO:0000256" key="8">
    <source>
        <dbReference type="ARBA" id="ARBA00022840"/>
    </source>
</evidence>
<dbReference type="EMBL" id="AP023355">
    <property type="protein sequence ID" value="BCJ33660.1"/>
    <property type="molecule type" value="Genomic_DNA"/>
</dbReference>
<dbReference type="FunFam" id="3.30.930.10:FF:000002">
    <property type="entry name" value="Threonine--tRNA ligase"/>
    <property type="match status" value="1"/>
</dbReference>
<dbReference type="GO" id="GO:0046872">
    <property type="term" value="F:metal ion binding"/>
    <property type="evidence" value="ECO:0007669"/>
    <property type="project" value="UniProtKB-KW"/>
</dbReference>
<dbReference type="GO" id="GO:0006435">
    <property type="term" value="P:threonyl-tRNA aminoacylation"/>
    <property type="evidence" value="ECO:0007669"/>
    <property type="project" value="UniProtKB-UniRule"/>
</dbReference>
<dbReference type="Gene3D" id="3.40.50.800">
    <property type="entry name" value="Anticodon-binding domain"/>
    <property type="match status" value="1"/>
</dbReference>
<evidence type="ECO:0000256" key="5">
    <source>
        <dbReference type="ARBA" id="ARBA00022723"/>
    </source>
</evidence>
<keyword evidence="8" id="KW-0067">ATP-binding</keyword>
<keyword evidence="16" id="KW-1185">Reference proteome</keyword>
<evidence type="ECO:0000313" key="15">
    <source>
        <dbReference type="EMBL" id="BCJ33660.1"/>
    </source>
</evidence>
<dbReference type="NCBIfam" id="TIGR00418">
    <property type="entry name" value="thrS"/>
    <property type="match status" value="1"/>
</dbReference>
<dbReference type="PRINTS" id="PR01047">
    <property type="entry name" value="TRNASYNTHTHR"/>
</dbReference>
<dbReference type="AlphaFoldDB" id="A0A7R7DL26"/>
<keyword evidence="3" id="KW-0963">Cytoplasm</keyword>
<evidence type="ECO:0000259" key="14">
    <source>
        <dbReference type="PROSITE" id="PS50862"/>
    </source>
</evidence>
<dbReference type="InterPro" id="IPR002314">
    <property type="entry name" value="aa-tRNA-synt_IIb"/>
</dbReference>
<dbReference type="CDD" id="cd00771">
    <property type="entry name" value="ThrRS_core"/>
    <property type="match status" value="1"/>
</dbReference>
<keyword evidence="9" id="KW-0648">Protein biosynthesis</keyword>
<feature type="region of interest" description="Disordered" evidence="13">
    <location>
        <begin position="1"/>
        <end position="20"/>
    </location>
</feature>
<comment type="similarity">
    <text evidence="1">Belongs to the class-II aminoacyl-tRNA synthetase family.</text>
</comment>
<name>A0A7R7DL26_9ACTN</name>
<evidence type="ECO:0000256" key="13">
    <source>
        <dbReference type="SAM" id="MobiDB-lite"/>
    </source>
</evidence>
<comment type="catalytic activity">
    <reaction evidence="11">
        <text>tRNA(Thr) + L-threonine + ATP = L-threonyl-tRNA(Thr) + AMP + diphosphate + H(+)</text>
        <dbReference type="Rhea" id="RHEA:24624"/>
        <dbReference type="Rhea" id="RHEA-COMP:9670"/>
        <dbReference type="Rhea" id="RHEA-COMP:9704"/>
        <dbReference type="ChEBI" id="CHEBI:15378"/>
        <dbReference type="ChEBI" id="CHEBI:30616"/>
        <dbReference type="ChEBI" id="CHEBI:33019"/>
        <dbReference type="ChEBI" id="CHEBI:57926"/>
        <dbReference type="ChEBI" id="CHEBI:78442"/>
        <dbReference type="ChEBI" id="CHEBI:78534"/>
        <dbReference type="ChEBI" id="CHEBI:456215"/>
        <dbReference type="EC" id="6.1.1.3"/>
    </reaction>
</comment>
<dbReference type="RefSeq" id="WP_203960515.1">
    <property type="nucleotide sequence ID" value="NZ_AP023355.1"/>
</dbReference>
<keyword evidence="5" id="KW-0479">Metal-binding</keyword>
<evidence type="ECO:0000256" key="11">
    <source>
        <dbReference type="ARBA" id="ARBA00049515"/>
    </source>
</evidence>
<dbReference type="InterPro" id="IPR004154">
    <property type="entry name" value="Anticodon-bd"/>
</dbReference>
<dbReference type="GO" id="GO:0005524">
    <property type="term" value="F:ATP binding"/>
    <property type="evidence" value="ECO:0007669"/>
    <property type="project" value="UniProtKB-KW"/>
</dbReference>
<evidence type="ECO:0000256" key="10">
    <source>
        <dbReference type="ARBA" id="ARBA00023146"/>
    </source>
</evidence>
<dbReference type="EC" id="6.1.1.3" evidence="2 12"/>
<dbReference type="GO" id="GO:0005737">
    <property type="term" value="C:cytoplasm"/>
    <property type="evidence" value="ECO:0007669"/>
    <property type="project" value="UniProtKB-UniRule"/>
</dbReference>
<dbReference type="InterPro" id="IPR006195">
    <property type="entry name" value="aa-tRNA-synth_II"/>
</dbReference>
<accession>A0A7R7DL26</accession>
<keyword evidence="6" id="KW-0547">Nucleotide-binding</keyword>
<evidence type="ECO:0000256" key="2">
    <source>
        <dbReference type="ARBA" id="ARBA00013163"/>
    </source>
</evidence>
<dbReference type="InterPro" id="IPR033728">
    <property type="entry name" value="ThrRS_core"/>
</dbReference>
<dbReference type="Proteomes" id="UP000611640">
    <property type="component" value="Chromosome"/>
</dbReference>
<dbReference type="InterPro" id="IPR002320">
    <property type="entry name" value="Thr-tRNA-ligase_IIa"/>
</dbReference>
<feature type="compositionally biased region" description="Low complexity" evidence="13">
    <location>
        <begin position="1"/>
        <end position="18"/>
    </location>
</feature>
<evidence type="ECO:0000256" key="3">
    <source>
        <dbReference type="ARBA" id="ARBA00022490"/>
    </source>
</evidence>
<sequence length="416" mass="45463">MSIESCAPAAADAEAGGSPDHRRLGRELDLFATDPLVGSGLPLWLPDGAIIRYELEKLAAESAAADGCRRVYTPVLAKRELYERSGHWAKFAEDMFPPMRVGGEELVLRPANCPHHALVYASRQRSVRDLPLRLSELASMFRSELSGVLSGLSRVRQINLDDIHVFCAPDQVADEIVLALRAIQRVHGRLGVEVAGYRLSRRGSGGGYLGDDALWSAAEEQLADALDRLGLSYQDAPGEAAFYGPKIDVQVADASGREESLATVQLDFNQPERFDLRYVGHDGRRHRPVMIHRGTVGAMERLVAYLLERHDGALPTWLSPVQVAVLPVAADHLPAAERLLDVLRDNGIRAELADPQDSLGARVARARQRRVPYQAVLGAREVAADAATVRTRDGARRLLGTGELVAELRAHLDARD</sequence>
<keyword evidence="7" id="KW-0862">Zinc</keyword>
<dbReference type="GO" id="GO:0004829">
    <property type="term" value="F:threonine-tRNA ligase activity"/>
    <property type="evidence" value="ECO:0007669"/>
    <property type="project" value="UniProtKB-UniRule"/>
</dbReference>
<protein>
    <recommendedName>
        <fullName evidence="2 12">Threonine--tRNA ligase</fullName>
        <ecNumber evidence="2 12">6.1.1.3</ecNumber>
    </recommendedName>
</protein>
<dbReference type="KEGG" id="atl:Athai_11630"/>